<dbReference type="SUPFAM" id="SSF82689">
    <property type="entry name" value="Mechanosensitive channel protein MscS (YggB), C-terminal domain"/>
    <property type="match status" value="1"/>
</dbReference>
<dbReference type="RefSeq" id="WP_183409024.1">
    <property type="nucleotide sequence ID" value="NZ_JACHWY010000001.1"/>
</dbReference>
<evidence type="ECO:0000256" key="6">
    <source>
        <dbReference type="ARBA" id="ARBA00023136"/>
    </source>
</evidence>
<dbReference type="GO" id="GO:0005886">
    <property type="term" value="C:plasma membrane"/>
    <property type="evidence" value="ECO:0007669"/>
    <property type="project" value="UniProtKB-SubCell"/>
</dbReference>
<organism evidence="10 11">
    <name type="scientific">Litorivivens lipolytica</name>
    <dbReference type="NCBI Taxonomy" id="1524264"/>
    <lineage>
        <taxon>Bacteria</taxon>
        <taxon>Pseudomonadati</taxon>
        <taxon>Pseudomonadota</taxon>
        <taxon>Gammaproteobacteria</taxon>
        <taxon>Litorivivens</taxon>
    </lineage>
</organism>
<evidence type="ECO:0000256" key="5">
    <source>
        <dbReference type="ARBA" id="ARBA00022989"/>
    </source>
</evidence>
<name>A0A7W4W2W3_9GAMM</name>
<comment type="subcellular location">
    <subcellularLocation>
        <location evidence="1">Cell membrane</location>
        <topology evidence="1">Multi-pass membrane protein</topology>
    </subcellularLocation>
</comment>
<dbReference type="Gene3D" id="3.30.70.100">
    <property type="match status" value="1"/>
</dbReference>
<evidence type="ECO:0000313" key="11">
    <source>
        <dbReference type="Proteomes" id="UP000537130"/>
    </source>
</evidence>
<keyword evidence="5 7" id="KW-1133">Transmembrane helix</keyword>
<evidence type="ECO:0000313" key="10">
    <source>
        <dbReference type="EMBL" id="MBB3046320.1"/>
    </source>
</evidence>
<dbReference type="PANTHER" id="PTHR30347:SF1">
    <property type="entry name" value="MECHANOSENSITIVE CHANNEL MSCK"/>
    <property type="match status" value="1"/>
</dbReference>
<keyword evidence="3" id="KW-1003">Cell membrane</keyword>
<comment type="similarity">
    <text evidence="2">Belongs to the MscS (TC 1.A.23) family.</text>
</comment>
<gene>
    <name evidence="10" type="ORF">FHR99_000556</name>
</gene>
<sequence>MLDISFSSIMAVLRYPLVDLGKGPVTLASIMLGLGVIFASLYLAKLLKQNVKNLNRGRYALTPSSIYTLERISHYLVMIVGVLVGISVMGVDFGKLALIVSALSVGIGFGLQAIVSNFVSGLIILLERSLKVGDFVQLDSGVTGVVSEIRVRATVITTAENSEVIVPNAEFVNGKVTNFTHTDNFCRHRIPFGVAYGTDKALMTQCVLDAALAQEMTLSDTKEHQPQVVMKSFGDSSLDFELLVWTKPEYSARPSLVRGVYLSAIDDAFRDANISVPFPQRDLHFITDRRAPGS</sequence>
<dbReference type="Pfam" id="PF00924">
    <property type="entry name" value="MS_channel_2nd"/>
    <property type="match status" value="1"/>
</dbReference>
<dbReference type="InterPro" id="IPR011014">
    <property type="entry name" value="MscS_channel_TM-2"/>
</dbReference>
<dbReference type="InterPro" id="IPR052702">
    <property type="entry name" value="MscS-like_channel"/>
</dbReference>
<dbReference type="GO" id="GO:0008381">
    <property type="term" value="F:mechanosensitive monoatomic ion channel activity"/>
    <property type="evidence" value="ECO:0007669"/>
    <property type="project" value="UniProtKB-ARBA"/>
</dbReference>
<feature type="domain" description="Mechanosensitive ion channel MscS C-terminal" evidence="9">
    <location>
        <begin position="189"/>
        <end position="275"/>
    </location>
</feature>
<dbReference type="EMBL" id="JACHWY010000001">
    <property type="protein sequence ID" value="MBB3046320.1"/>
    <property type="molecule type" value="Genomic_DNA"/>
</dbReference>
<evidence type="ECO:0000256" key="3">
    <source>
        <dbReference type="ARBA" id="ARBA00022475"/>
    </source>
</evidence>
<dbReference type="SUPFAM" id="SSF82861">
    <property type="entry name" value="Mechanosensitive channel protein MscS (YggB), transmembrane region"/>
    <property type="match status" value="1"/>
</dbReference>
<evidence type="ECO:0000256" key="2">
    <source>
        <dbReference type="ARBA" id="ARBA00008017"/>
    </source>
</evidence>
<dbReference type="InterPro" id="IPR010920">
    <property type="entry name" value="LSM_dom_sf"/>
</dbReference>
<feature type="transmembrane region" description="Helical" evidence="7">
    <location>
        <begin position="25"/>
        <end position="44"/>
    </location>
</feature>
<dbReference type="SUPFAM" id="SSF50182">
    <property type="entry name" value="Sm-like ribonucleoproteins"/>
    <property type="match status" value="1"/>
</dbReference>
<dbReference type="Gene3D" id="2.30.30.60">
    <property type="match status" value="1"/>
</dbReference>
<evidence type="ECO:0000259" key="9">
    <source>
        <dbReference type="Pfam" id="PF21082"/>
    </source>
</evidence>
<accession>A0A7W4W2W3</accession>
<dbReference type="Gene3D" id="1.10.287.1260">
    <property type="match status" value="1"/>
</dbReference>
<dbReference type="Proteomes" id="UP000537130">
    <property type="component" value="Unassembled WGS sequence"/>
</dbReference>
<evidence type="ECO:0000256" key="7">
    <source>
        <dbReference type="SAM" id="Phobius"/>
    </source>
</evidence>
<feature type="transmembrane region" description="Helical" evidence="7">
    <location>
        <begin position="97"/>
        <end position="126"/>
    </location>
</feature>
<reference evidence="10 11" key="1">
    <citation type="submission" date="2020-08" db="EMBL/GenBank/DDBJ databases">
        <title>Genomic Encyclopedia of Type Strains, Phase III (KMG-III): the genomes of soil and plant-associated and newly described type strains.</title>
        <authorList>
            <person name="Whitman W."/>
        </authorList>
    </citation>
    <scope>NUCLEOTIDE SEQUENCE [LARGE SCALE GENOMIC DNA]</scope>
    <source>
        <strain evidence="10 11">CECT 8654</strain>
    </source>
</reference>
<dbReference type="InterPro" id="IPR011066">
    <property type="entry name" value="MscS_channel_C_sf"/>
</dbReference>
<keyword evidence="11" id="KW-1185">Reference proteome</keyword>
<evidence type="ECO:0000256" key="1">
    <source>
        <dbReference type="ARBA" id="ARBA00004651"/>
    </source>
</evidence>
<protein>
    <submittedName>
        <fullName evidence="10">Small-conductance mechanosensitive channel</fullName>
    </submittedName>
</protein>
<dbReference type="AlphaFoldDB" id="A0A7W4W2W3"/>
<evidence type="ECO:0000256" key="4">
    <source>
        <dbReference type="ARBA" id="ARBA00022692"/>
    </source>
</evidence>
<dbReference type="InterPro" id="IPR006685">
    <property type="entry name" value="MscS_channel_2nd"/>
</dbReference>
<feature type="domain" description="Mechanosensitive ion channel MscS" evidence="8">
    <location>
        <begin position="114"/>
        <end position="181"/>
    </location>
</feature>
<feature type="transmembrane region" description="Helical" evidence="7">
    <location>
        <begin position="72"/>
        <end position="91"/>
    </location>
</feature>
<evidence type="ECO:0000259" key="8">
    <source>
        <dbReference type="Pfam" id="PF00924"/>
    </source>
</evidence>
<keyword evidence="6 7" id="KW-0472">Membrane</keyword>
<proteinExistence type="inferred from homology"/>
<dbReference type="Pfam" id="PF21082">
    <property type="entry name" value="MS_channel_3rd"/>
    <property type="match status" value="1"/>
</dbReference>
<comment type="caution">
    <text evidence="10">The sequence shown here is derived from an EMBL/GenBank/DDBJ whole genome shotgun (WGS) entry which is preliminary data.</text>
</comment>
<keyword evidence="4 7" id="KW-0812">Transmembrane</keyword>
<dbReference type="InterPro" id="IPR023408">
    <property type="entry name" value="MscS_beta-dom_sf"/>
</dbReference>
<dbReference type="PANTHER" id="PTHR30347">
    <property type="entry name" value="POTASSIUM CHANNEL RELATED"/>
    <property type="match status" value="1"/>
</dbReference>
<dbReference type="InterPro" id="IPR049278">
    <property type="entry name" value="MS_channel_C"/>
</dbReference>